<evidence type="ECO:0000259" key="1">
    <source>
        <dbReference type="Pfam" id="PF13456"/>
    </source>
</evidence>
<dbReference type="PANTHER" id="PTHR47074">
    <property type="entry name" value="BNAC02G40300D PROTEIN"/>
    <property type="match status" value="1"/>
</dbReference>
<dbReference type="InterPro" id="IPR002156">
    <property type="entry name" value="RNaseH_domain"/>
</dbReference>
<protein>
    <recommendedName>
        <fullName evidence="1">RNase H type-1 domain-containing protein</fullName>
    </recommendedName>
</protein>
<name>A0AA88CLF4_FICCA</name>
<dbReference type="GO" id="GO:0003676">
    <property type="term" value="F:nucleic acid binding"/>
    <property type="evidence" value="ECO:0007669"/>
    <property type="project" value="InterPro"/>
</dbReference>
<feature type="domain" description="RNase H type-1" evidence="1">
    <location>
        <begin position="153"/>
        <end position="213"/>
    </location>
</feature>
<organism evidence="3 4">
    <name type="scientific">Ficus carica</name>
    <name type="common">Common fig</name>
    <dbReference type="NCBI Taxonomy" id="3494"/>
    <lineage>
        <taxon>Eukaryota</taxon>
        <taxon>Viridiplantae</taxon>
        <taxon>Streptophyta</taxon>
        <taxon>Embryophyta</taxon>
        <taxon>Tracheophyta</taxon>
        <taxon>Spermatophyta</taxon>
        <taxon>Magnoliopsida</taxon>
        <taxon>eudicotyledons</taxon>
        <taxon>Gunneridae</taxon>
        <taxon>Pentapetalae</taxon>
        <taxon>rosids</taxon>
        <taxon>fabids</taxon>
        <taxon>Rosales</taxon>
        <taxon>Moraceae</taxon>
        <taxon>Ficeae</taxon>
        <taxon>Ficus</taxon>
    </lineage>
</organism>
<dbReference type="EMBL" id="BTGU01003941">
    <property type="protein sequence ID" value="GMN20849.1"/>
    <property type="molecule type" value="Genomic_DNA"/>
</dbReference>
<dbReference type="InterPro" id="IPR052929">
    <property type="entry name" value="RNase_H-like_EbsB-rel"/>
</dbReference>
<proteinExistence type="predicted"/>
<sequence>MDTGWNQALIEEIFWSVDKESILSIPLSARRMEDCLIWYFDSRGAYAVKSGFKVEMEDRWVACGSRRNSKIWRRTLAMLFGYVLQSGRFGCNQPLAVAWNVLRVGRLVPYVFMLQLIAIEMILMSFHKWKAPEHGCVTLNGDVAIDDALGFIGIGVVARDDRGLVLGAVSRRMARLFSPHVGECLAVKEGAWLGLSCGFSKWIFETDALNTFKAV</sequence>
<dbReference type="EMBL" id="BTGU01003942">
    <property type="protein sequence ID" value="GMN20862.1"/>
    <property type="molecule type" value="Genomic_DNA"/>
</dbReference>
<evidence type="ECO:0000313" key="2">
    <source>
        <dbReference type="EMBL" id="GMN20849.1"/>
    </source>
</evidence>
<reference evidence="3" key="1">
    <citation type="submission" date="2023-07" db="EMBL/GenBank/DDBJ databases">
        <title>draft genome sequence of fig (Ficus carica).</title>
        <authorList>
            <person name="Takahashi T."/>
            <person name="Nishimura K."/>
        </authorList>
    </citation>
    <scope>NUCLEOTIDE SEQUENCE</scope>
</reference>
<dbReference type="GO" id="GO:0004523">
    <property type="term" value="F:RNA-DNA hybrid ribonuclease activity"/>
    <property type="evidence" value="ECO:0007669"/>
    <property type="project" value="InterPro"/>
</dbReference>
<comment type="caution">
    <text evidence="3">The sequence shown here is derived from an EMBL/GenBank/DDBJ whole genome shotgun (WGS) entry which is preliminary data.</text>
</comment>
<dbReference type="Pfam" id="PF13456">
    <property type="entry name" value="RVT_3"/>
    <property type="match status" value="1"/>
</dbReference>
<gene>
    <name evidence="2" type="ORF">TIFTF001_045391</name>
    <name evidence="3" type="ORF">TIFTF001_045394</name>
</gene>
<dbReference type="PANTHER" id="PTHR47074:SF48">
    <property type="entry name" value="POLYNUCLEOTIDYL TRANSFERASE, RIBONUCLEASE H-LIKE SUPERFAMILY PROTEIN"/>
    <property type="match status" value="1"/>
</dbReference>
<evidence type="ECO:0000313" key="3">
    <source>
        <dbReference type="EMBL" id="GMN20862.1"/>
    </source>
</evidence>
<keyword evidence="4" id="KW-1185">Reference proteome</keyword>
<dbReference type="Proteomes" id="UP001187192">
    <property type="component" value="Unassembled WGS sequence"/>
</dbReference>
<evidence type="ECO:0000313" key="4">
    <source>
        <dbReference type="Proteomes" id="UP001187192"/>
    </source>
</evidence>
<accession>A0AA88CLF4</accession>
<dbReference type="AlphaFoldDB" id="A0AA88CLF4"/>